<feature type="binding site" evidence="8">
    <location>
        <begin position="148"/>
        <end position="151"/>
    </location>
    <ligand>
        <name>ATP</name>
        <dbReference type="ChEBI" id="CHEBI:30616"/>
    </ligand>
</feature>
<evidence type="ECO:0000313" key="9">
    <source>
        <dbReference type="EMBL" id="AHG89432.1"/>
    </source>
</evidence>
<feature type="binding site" evidence="8">
    <location>
        <begin position="30"/>
        <end position="37"/>
    </location>
    <ligand>
        <name>ATP</name>
        <dbReference type="ChEBI" id="CHEBI:30616"/>
    </ligand>
</feature>
<dbReference type="InterPro" id="IPR004821">
    <property type="entry name" value="Cyt_trans-like"/>
</dbReference>
<keyword evidence="10" id="KW-1185">Reference proteome</keyword>
<dbReference type="InParanoid" id="W0RG68"/>
<dbReference type="HAMAP" id="MF_00158">
    <property type="entry name" value="PanC"/>
    <property type="match status" value="1"/>
</dbReference>
<dbReference type="FunCoup" id="W0RG68">
    <property type="interactions" value="524"/>
</dbReference>
<dbReference type="AlphaFoldDB" id="W0RG68"/>
<evidence type="ECO:0000256" key="4">
    <source>
        <dbReference type="ARBA" id="ARBA00022655"/>
    </source>
</evidence>
<feature type="binding site" evidence="8">
    <location>
        <begin position="185"/>
        <end position="188"/>
    </location>
    <ligand>
        <name>ATP</name>
        <dbReference type="ChEBI" id="CHEBI:30616"/>
    </ligand>
</feature>
<protein>
    <recommendedName>
        <fullName evidence="8">Pantothenate synthetase</fullName>
        <shortName evidence="8">PS</shortName>
        <ecNumber evidence="8">6.3.2.1</ecNumber>
    </recommendedName>
    <alternativeName>
        <fullName evidence="8">Pantoate--beta-alanine ligase</fullName>
    </alternativeName>
    <alternativeName>
        <fullName evidence="8">Pantoate-activating enzyme</fullName>
    </alternativeName>
</protein>
<dbReference type="PANTHER" id="PTHR21299:SF1">
    <property type="entry name" value="PANTOATE--BETA-ALANINE LIGASE"/>
    <property type="match status" value="1"/>
</dbReference>
<dbReference type="NCBIfam" id="TIGR00018">
    <property type="entry name" value="panC"/>
    <property type="match status" value="1"/>
</dbReference>
<dbReference type="PANTHER" id="PTHR21299">
    <property type="entry name" value="CYTIDYLATE KINASE/PANTOATE-BETA-ALANINE LIGASE"/>
    <property type="match status" value="1"/>
</dbReference>
<dbReference type="CDD" id="cd00560">
    <property type="entry name" value="PanC"/>
    <property type="match status" value="1"/>
</dbReference>
<dbReference type="KEGG" id="gba:J421_1895"/>
<keyword evidence="6 8" id="KW-0067">ATP-binding</keyword>
<evidence type="ECO:0000256" key="5">
    <source>
        <dbReference type="ARBA" id="ARBA00022741"/>
    </source>
</evidence>
<dbReference type="Pfam" id="PF02569">
    <property type="entry name" value="Pantoate_ligase"/>
    <property type="match status" value="1"/>
</dbReference>
<name>W0RG68_9BACT</name>
<dbReference type="InterPro" id="IPR014729">
    <property type="entry name" value="Rossmann-like_a/b/a_fold"/>
</dbReference>
<comment type="subunit">
    <text evidence="8">Homodimer.</text>
</comment>
<dbReference type="InterPro" id="IPR003721">
    <property type="entry name" value="Pantoate_ligase"/>
</dbReference>
<keyword evidence="4 8" id="KW-0566">Pantothenate biosynthesis</keyword>
<comment type="subcellular location">
    <subcellularLocation>
        <location evidence="8">Cytoplasm</location>
    </subcellularLocation>
</comment>
<comment type="function">
    <text evidence="8">Catalyzes the condensation of pantoate with beta-alanine in an ATP-dependent reaction via a pantoyl-adenylate intermediate.</text>
</comment>
<dbReference type="RefSeq" id="WP_025410930.1">
    <property type="nucleotide sequence ID" value="NZ_CP007128.1"/>
</dbReference>
<keyword evidence="8" id="KW-0963">Cytoplasm</keyword>
<evidence type="ECO:0000256" key="2">
    <source>
        <dbReference type="ARBA" id="ARBA00009256"/>
    </source>
</evidence>
<feature type="active site" description="Proton donor" evidence="8">
    <location>
        <position position="37"/>
    </location>
</feature>
<feature type="binding site" evidence="8">
    <location>
        <position position="154"/>
    </location>
    <ligand>
        <name>(R)-pantoate</name>
        <dbReference type="ChEBI" id="CHEBI:15980"/>
    </ligand>
</feature>
<dbReference type="GO" id="GO:0004592">
    <property type="term" value="F:pantoate-beta-alanine ligase activity"/>
    <property type="evidence" value="ECO:0007669"/>
    <property type="project" value="UniProtKB-UniRule"/>
</dbReference>
<evidence type="ECO:0000256" key="7">
    <source>
        <dbReference type="ARBA" id="ARBA00048258"/>
    </source>
</evidence>
<comment type="similarity">
    <text evidence="2 8">Belongs to the pantothenate synthetase family.</text>
</comment>
<dbReference type="HOGENOM" id="CLU_047148_0_0_0"/>
<gene>
    <name evidence="8" type="primary">panC</name>
    <name evidence="9" type="ORF">J421_1895</name>
</gene>
<feature type="binding site" evidence="8">
    <location>
        <position position="177"/>
    </location>
    <ligand>
        <name>ATP</name>
        <dbReference type="ChEBI" id="CHEBI:30616"/>
    </ligand>
</feature>
<evidence type="ECO:0000256" key="8">
    <source>
        <dbReference type="HAMAP-Rule" id="MF_00158"/>
    </source>
</evidence>
<dbReference type="Gene3D" id="3.40.50.620">
    <property type="entry name" value="HUPs"/>
    <property type="match status" value="1"/>
</dbReference>
<evidence type="ECO:0000256" key="6">
    <source>
        <dbReference type="ARBA" id="ARBA00022840"/>
    </source>
</evidence>
<dbReference type="GO" id="GO:0005524">
    <property type="term" value="F:ATP binding"/>
    <property type="evidence" value="ECO:0007669"/>
    <property type="project" value="UniProtKB-KW"/>
</dbReference>
<dbReference type="GO" id="GO:0005829">
    <property type="term" value="C:cytosol"/>
    <property type="evidence" value="ECO:0007669"/>
    <property type="project" value="TreeGrafter"/>
</dbReference>
<proteinExistence type="inferred from homology"/>
<evidence type="ECO:0000256" key="3">
    <source>
        <dbReference type="ARBA" id="ARBA00022598"/>
    </source>
</evidence>
<keyword evidence="3 8" id="KW-0436">Ligase</keyword>
<sequence length="284" mass="30639">MRIVRTVAELRALLDDERRAGRTVGLVPTMGYFHEGHASLMRRARDACDVVVVSLFVNPTQFDDPADLVAYPRDEARDASVAAVAGVAYLFAPEPAEIYPPGFATSVTVARVTEPMEGAQRGPGHFRGVATVVAKLFNIVQPHAAFFGQKDAQQALVVRRMARDLDFRLRVEVCPTVREPDGLAMSSRNVRLDADARRRAVALARGLEAARSRVLDGATNAVDVVATGRDAMRALDVEPEYFEVVSADTLEPVDPLAGELLVAVAARVGGVRLIDNVLVDAGAR</sequence>
<dbReference type="EMBL" id="CP007128">
    <property type="protein sequence ID" value="AHG89432.1"/>
    <property type="molecule type" value="Genomic_DNA"/>
</dbReference>
<dbReference type="UniPathway" id="UPA00028">
    <property type="reaction ID" value="UER00005"/>
</dbReference>
<accession>W0RG68</accession>
<dbReference type="STRING" id="861299.J421_1895"/>
<dbReference type="OrthoDB" id="9773087at2"/>
<evidence type="ECO:0000313" key="10">
    <source>
        <dbReference type="Proteomes" id="UP000019151"/>
    </source>
</evidence>
<feature type="binding site" evidence="8">
    <location>
        <position position="61"/>
    </location>
    <ligand>
        <name>beta-alanine</name>
        <dbReference type="ChEBI" id="CHEBI:57966"/>
    </ligand>
</feature>
<dbReference type="SUPFAM" id="SSF52374">
    <property type="entry name" value="Nucleotidylyl transferase"/>
    <property type="match status" value="1"/>
</dbReference>
<keyword evidence="5 8" id="KW-0547">Nucleotide-binding</keyword>
<feature type="binding site" evidence="8">
    <location>
        <position position="61"/>
    </location>
    <ligand>
        <name>(R)-pantoate</name>
        <dbReference type="ChEBI" id="CHEBI:15980"/>
    </ligand>
</feature>
<dbReference type="PATRIC" id="fig|861299.3.peg.1927"/>
<comment type="pathway">
    <text evidence="1 8">Cofactor biosynthesis; (R)-pantothenate biosynthesis; (R)-pantothenate from (R)-pantoate and beta-alanine: step 1/1.</text>
</comment>
<dbReference type="eggNOG" id="COG0414">
    <property type="taxonomic scope" value="Bacteria"/>
</dbReference>
<reference evidence="9 10" key="1">
    <citation type="journal article" date="2014" name="Genome Announc.">
        <title>Genome Sequence and Methylome of Soil Bacterium Gemmatirosa kalamazoonensis KBS708T, a Member of the Rarely Cultivated Gemmatimonadetes Phylum.</title>
        <authorList>
            <person name="Debruyn J.M."/>
            <person name="Radosevich M."/>
            <person name="Wommack K.E."/>
            <person name="Polson S.W."/>
            <person name="Hauser L.J."/>
            <person name="Fawaz M.N."/>
            <person name="Korlach J."/>
            <person name="Tsai Y.C."/>
        </authorList>
    </citation>
    <scope>NUCLEOTIDE SEQUENCE [LARGE SCALE GENOMIC DNA]</scope>
    <source>
        <strain evidence="9 10">KBS708</strain>
    </source>
</reference>
<dbReference type="GO" id="GO:0015940">
    <property type="term" value="P:pantothenate biosynthetic process"/>
    <property type="evidence" value="ECO:0007669"/>
    <property type="project" value="UniProtKB-UniRule"/>
</dbReference>
<organism evidence="9 10">
    <name type="scientific">Gemmatirosa kalamazoonensis</name>
    <dbReference type="NCBI Taxonomy" id="861299"/>
    <lineage>
        <taxon>Bacteria</taxon>
        <taxon>Pseudomonadati</taxon>
        <taxon>Gemmatimonadota</taxon>
        <taxon>Gemmatimonadia</taxon>
        <taxon>Gemmatimonadales</taxon>
        <taxon>Gemmatimonadaceae</taxon>
        <taxon>Gemmatirosa</taxon>
    </lineage>
</organism>
<evidence type="ECO:0000256" key="1">
    <source>
        <dbReference type="ARBA" id="ARBA00004990"/>
    </source>
</evidence>
<comment type="miscellaneous">
    <text evidence="8">The reaction proceeds by a bi uni uni bi ping pong mechanism.</text>
</comment>
<dbReference type="NCBIfam" id="TIGR00125">
    <property type="entry name" value="cyt_tran_rel"/>
    <property type="match status" value="1"/>
</dbReference>
<dbReference type="InterPro" id="IPR042176">
    <property type="entry name" value="Pantoate_ligase_C"/>
</dbReference>
<dbReference type="EC" id="6.3.2.1" evidence="8"/>
<dbReference type="Gene3D" id="3.30.1300.10">
    <property type="entry name" value="Pantoate-beta-alanine ligase, C-terminal domain"/>
    <property type="match status" value="1"/>
</dbReference>
<dbReference type="Proteomes" id="UP000019151">
    <property type="component" value="Chromosome"/>
</dbReference>
<comment type="catalytic activity">
    <reaction evidence="7 8">
        <text>(R)-pantoate + beta-alanine + ATP = (R)-pantothenate + AMP + diphosphate + H(+)</text>
        <dbReference type="Rhea" id="RHEA:10912"/>
        <dbReference type="ChEBI" id="CHEBI:15378"/>
        <dbReference type="ChEBI" id="CHEBI:15980"/>
        <dbReference type="ChEBI" id="CHEBI:29032"/>
        <dbReference type="ChEBI" id="CHEBI:30616"/>
        <dbReference type="ChEBI" id="CHEBI:33019"/>
        <dbReference type="ChEBI" id="CHEBI:57966"/>
        <dbReference type="ChEBI" id="CHEBI:456215"/>
        <dbReference type="EC" id="6.3.2.1"/>
    </reaction>
</comment>